<evidence type="ECO:0000256" key="5">
    <source>
        <dbReference type="ARBA" id="ARBA00023136"/>
    </source>
</evidence>
<feature type="domain" description="MacB-like periplasmic core" evidence="9">
    <location>
        <begin position="21"/>
        <end position="238"/>
    </location>
</feature>
<dbReference type="Pfam" id="PF12704">
    <property type="entry name" value="MacB_PCD"/>
    <property type="match status" value="1"/>
</dbReference>
<dbReference type="RefSeq" id="WP_231329224.1">
    <property type="nucleotide sequence ID" value="NZ_CP059572.1"/>
</dbReference>
<organism evidence="10 11">
    <name type="scientific">Actinomadura graeca</name>
    <dbReference type="NCBI Taxonomy" id="2750812"/>
    <lineage>
        <taxon>Bacteria</taxon>
        <taxon>Bacillati</taxon>
        <taxon>Actinomycetota</taxon>
        <taxon>Actinomycetes</taxon>
        <taxon>Streptosporangiales</taxon>
        <taxon>Thermomonosporaceae</taxon>
        <taxon>Actinomadura</taxon>
    </lineage>
</organism>
<feature type="transmembrane region" description="Helical" evidence="7">
    <location>
        <begin position="21"/>
        <end position="43"/>
    </location>
</feature>
<dbReference type="InterPro" id="IPR003838">
    <property type="entry name" value="ABC3_permease_C"/>
</dbReference>
<gene>
    <name evidence="10" type="ORF">AGRA3207_004695</name>
</gene>
<comment type="subcellular location">
    <subcellularLocation>
        <location evidence="1">Cell membrane</location>
        <topology evidence="1">Multi-pass membrane protein</topology>
    </subcellularLocation>
</comment>
<keyword evidence="5 7" id="KW-0472">Membrane</keyword>
<proteinExistence type="inferred from homology"/>
<evidence type="ECO:0000256" key="4">
    <source>
        <dbReference type="ARBA" id="ARBA00022989"/>
    </source>
</evidence>
<reference evidence="10" key="1">
    <citation type="submission" date="2020-07" db="EMBL/GenBank/DDBJ databases">
        <authorList>
            <person name="Tarantini F.S."/>
            <person name="Hong K.W."/>
            <person name="Chan K.G."/>
        </authorList>
    </citation>
    <scope>NUCLEOTIDE SEQUENCE</scope>
    <source>
        <strain evidence="10">32-07</strain>
    </source>
</reference>
<keyword evidence="11" id="KW-1185">Reference proteome</keyword>
<feature type="transmembrane region" description="Helical" evidence="7">
    <location>
        <begin position="265"/>
        <end position="296"/>
    </location>
</feature>
<evidence type="ECO:0000259" key="9">
    <source>
        <dbReference type="Pfam" id="PF12704"/>
    </source>
</evidence>
<feature type="domain" description="ABC3 transporter permease C-terminal" evidence="8">
    <location>
        <begin position="275"/>
        <end position="388"/>
    </location>
</feature>
<dbReference type="Pfam" id="PF02687">
    <property type="entry name" value="FtsX"/>
    <property type="match status" value="1"/>
</dbReference>
<sequence>MRVAESYREASDALRAHRFRSALAMLGVAVGVAAVVVLVAVGAGARDLVRSAIEGLGSNVIVVAPGGPAPGPAPVAGRMRLEDARYLGQVTGDESAVAAALGSGGEVRAGRGSMPVMVVGADENLRGVLGRPLRQGRYLTRADVDGRGRVVVLGSGAARRLFGDADPVGRQVSVAGRSRFRVVGVLAEVGRGFGGARDAEAHIPITTAQRMFGVTRVDYIAVRAPAKGDVPRLRAEVVDALQSKYRGESFSAVTRTQLLGTVGRLLGALTGVLAAIAAVSLLAGGAGVSGIMFAGVRERTGEIGLRKALGARRRDILAQFLAEAVLLTSFGGAAGVLLGVGAALAVGVLTPVPVAVAWWSPALAFAVSAAVGVVSGVVPARRAARLDPVAALR</sequence>
<name>A0ABX8QXF4_9ACTN</name>
<dbReference type="PANTHER" id="PTHR30572:SF4">
    <property type="entry name" value="ABC TRANSPORTER PERMEASE YTRF"/>
    <property type="match status" value="1"/>
</dbReference>
<evidence type="ECO:0000256" key="1">
    <source>
        <dbReference type="ARBA" id="ARBA00004651"/>
    </source>
</evidence>
<keyword evidence="3 7" id="KW-0812">Transmembrane</keyword>
<evidence type="ECO:0000313" key="10">
    <source>
        <dbReference type="EMBL" id="QXJ23526.1"/>
    </source>
</evidence>
<feature type="transmembrane region" description="Helical" evidence="7">
    <location>
        <begin position="317"/>
        <end position="350"/>
    </location>
</feature>
<accession>A0ABX8QXF4</accession>
<dbReference type="EMBL" id="CP059572">
    <property type="protein sequence ID" value="QXJ23526.1"/>
    <property type="molecule type" value="Genomic_DNA"/>
</dbReference>
<keyword evidence="2" id="KW-1003">Cell membrane</keyword>
<evidence type="ECO:0000313" key="11">
    <source>
        <dbReference type="Proteomes" id="UP001049518"/>
    </source>
</evidence>
<comment type="similarity">
    <text evidence="6">Belongs to the ABC-4 integral membrane protein family.</text>
</comment>
<evidence type="ECO:0000259" key="8">
    <source>
        <dbReference type="Pfam" id="PF02687"/>
    </source>
</evidence>
<dbReference type="PANTHER" id="PTHR30572">
    <property type="entry name" value="MEMBRANE COMPONENT OF TRANSPORTER-RELATED"/>
    <property type="match status" value="1"/>
</dbReference>
<dbReference type="InterPro" id="IPR050250">
    <property type="entry name" value="Macrolide_Exporter_MacB"/>
</dbReference>
<dbReference type="Proteomes" id="UP001049518">
    <property type="component" value="Chromosome"/>
</dbReference>
<evidence type="ECO:0000256" key="2">
    <source>
        <dbReference type="ARBA" id="ARBA00022475"/>
    </source>
</evidence>
<keyword evidence="4 7" id="KW-1133">Transmembrane helix</keyword>
<evidence type="ECO:0000256" key="6">
    <source>
        <dbReference type="ARBA" id="ARBA00038076"/>
    </source>
</evidence>
<evidence type="ECO:0000256" key="3">
    <source>
        <dbReference type="ARBA" id="ARBA00022692"/>
    </source>
</evidence>
<evidence type="ECO:0000256" key="7">
    <source>
        <dbReference type="SAM" id="Phobius"/>
    </source>
</evidence>
<feature type="transmembrane region" description="Helical" evidence="7">
    <location>
        <begin position="356"/>
        <end position="378"/>
    </location>
</feature>
<protein>
    <submittedName>
        <fullName evidence="10">ABC transporter permease</fullName>
    </submittedName>
</protein>
<dbReference type="InterPro" id="IPR025857">
    <property type="entry name" value="MacB_PCD"/>
</dbReference>